<sequence>MTVTAWATATSCPQGATLRFRLEAPGAVPVTVTDTTDGRAVLRGRAAGPWWELEIPEDWPSSLYRARFGDAPDEDRPRELPGTAAPADHEVWFVVREAVPTAPILVSVPFTTWQAYNRAGQPGEGLYWTESPTRARRVSFDRPGGGPPPERWEEGLLRWLRPAGYQVAYCSNLDLHDGRDLLTGHRLLVVNGHDEYWSAQMRDNVEEFVRQGGNAAFFSGNTAWWQIRLEDAGRTMVCHRDALDDPCADPALATVEWSAAGRPENGLTGLSFRAGAGIWGPHMARMLEESYTARFAGHWVFEGTGLGDGDKFGQGCLGYETDAAEYREVHGVPRVTCHDGTPPTFVVLATADLRHWSSHGQGGAATMGVFTSGAGTVFNAATVNWGHALDDPVVDRITRNVLDRLSTALPEWEVIGDAAGLRALTVHGRTLYGIGPDDRLLGRELCGQNLPWQPVGPGGGVVALAAPREAAGQVGCGLHGVTADGRLLRRERDGWLDLCPAPRDAVGLAVADCAFHLLTASGDLWRSSFTSPGDWERDTTAPGERALRGLTAANGRLFALDADGELLGRLPTDPHWTSLAETSGVRTLTAHAGWLVTAGDDELLRRGKVATVARAVRATVEACAAVTSPPVVLRN</sequence>
<dbReference type="InterPro" id="IPR046540">
    <property type="entry name" value="DMFA2_C"/>
</dbReference>
<gene>
    <name evidence="2" type="ORF">AB0E65_13320</name>
</gene>
<proteinExistence type="predicted"/>
<dbReference type="RefSeq" id="WP_174721544.1">
    <property type="nucleotide sequence ID" value="NZ_BEVZ01000002.1"/>
</dbReference>
<dbReference type="Pfam" id="PF20254">
    <property type="entry name" value="DMFA2_C"/>
    <property type="match status" value="1"/>
</dbReference>
<protein>
    <submittedName>
        <fullName evidence="2">N,N-dimethylformamidase beta subunit family domain-containing protein</fullName>
    </submittedName>
</protein>
<evidence type="ECO:0000259" key="1">
    <source>
        <dbReference type="Pfam" id="PF20254"/>
    </source>
</evidence>
<comment type="caution">
    <text evidence="2">The sequence shown here is derived from an EMBL/GenBank/DDBJ whole genome shotgun (WGS) entry which is preliminary data.</text>
</comment>
<dbReference type="Proteomes" id="UP001550850">
    <property type="component" value="Unassembled WGS sequence"/>
</dbReference>
<name>A0ABV2YHH2_9ACTN</name>
<organism evidence="2 3">
    <name type="scientific">Streptomyces fragilis</name>
    <dbReference type="NCBI Taxonomy" id="67301"/>
    <lineage>
        <taxon>Bacteria</taxon>
        <taxon>Bacillati</taxon>
        <taxon>Actinomycetota</taxon>
        <taxon>Actinomycetes</taxon>
        <taxon>Kitasatosporales</taxon>
        <taxon>Streptomycetaceae</taxon>
        <taxon>Streptomyces</taxon>
    </lineage>
</organism>
<evidence type="ECO:0000313" key="2">
    <source>
        <dbReference type="EMBL" id="MEU3555177.1"/>
    </source>
</evidence>
<reference evidence="2 3" key="1">
    <citation type="submission" date="2024-06" db="EMBL/GenBank/DDBJ databases">
        <title>The Natural Products Discovery Center: Release of the First 8490 Sequenced Strains for Exploring Actinobacteria Biosynthetic Diversity.</title>
        <authorList>
            <person name="Kalkreuter E."/>
            <person name="Kautsar S.A."/>
            <person name="Yang D."/>
            <person name="Bader C.D."/>
            <person name="Teijaro C.N."/>
            <person name="Fluegel L."/>
            <person name="Davis C.M."/>
            <person name="Simpson J.R."/>
            <person name="Lauterbach L."/>
            <person name="Steele A.D."/>
            <person name="Gui C."/>
            <person name="Meng S."/>
            <person name="Li G."/>
            <person name="Viehrig K."/>
            <person name="Ye F."/>
            <person name="Su P."/>
            <person name="Kiefer A.F."/>
            <person name="Nichols A."/>
            <person name="Cepeda A.J."/>
            <person name="Yan W."/>
            <person name="Fan B."/>
            <person name="Jiang Y."/>
            <person name="Adhikari A."/>
            <person name="Zheng C.-J."/>
            <person name="Schuster L."/>
            <person name="Cowan T.M."/>
            <person name="Smanski M.J."/>
            <person name="Chevrette M.G."/>
            <person name="De Carvalho L.P.S."/>
            <person name="Shen B."/>
        </authorList>
    </citation>
    <scope>NUCLEOTIDE SEQUENCE [LARGE SCALE GENOMIC DNA]</scope>
    <source>
        <strain evidence="2 3">NPDC038104</strain>
    </source>
</reference>
<accession>A0ABV2YHH2</accession>
<keyword evidence="3" id="KW-1185">Reference proteome</keyword>
<dbReference type="EMBL" id="JBEZUR010000016">
    <property type="protein sequence ID" value="MEU3555177.1"/>
    <property type="molecule type" value="Genomic_DNA"/>
</dbReference>
<feature type="domain" description="N,N-dimethylformamidase beta subunit-like C-terminal" evidence="1">
    <location>
        <begin position="51"/>
        <end position="390"/>
    </location>
</feature>
<evidence type="ECO:0000313" key="3">
    <source>
        <dbReference type="Proteomes" id="UP001550850"/>
    </source>
</evidence>